<organism evidence="2 3">
    <name type="scientific">Taibaiella chishuiensis</name>
    <dbReference type="NCBI Taxonomy" id="1434707"/>
    <lineage>
        <taxon>Bacteria</taxon>
        <taxon>Pseudomonadati</taxon>
        <taxon>Bacteroidota</taxon>
        <taxon>Chitinophagia</taxon>
        <taxon>Chitinophagales</taxon>
        <taxon>Chitinophagaceae</taxon>
        <taxon>Taibaiella</taxon>
    </lineage>
</organism>
<comment type="caution">
    <text evidence="2">The sequence shown here is derived from an EMBL/GenBank/DDBJ whole genome shotgun (WGS) entry which is preliminary data.</text>
</comment>
<dbReference type="Proteomes" id="UP000240572">
    <property type="component" value="Unassembled WGS sequence"/>
</dbReference>
<keyword evidence="1" id="KW-0812">Transmembrane</keyword>
<feature type="transmembrane region" description="Helical" evidence="1">
    <location>
        <begin position="27"/>
        <end position="48"/>
    </location>
</feature>
<sequence length="131" mass="15293">MCVGLLLVPFVYFAFPRLFFTKSMERPCWIVAGLIAFAGLLAVLHNGLFPGPCFPLFLFCPLFALFVLRIGCYLFRKRYRRNPVIPEVRATSYYDEWDKDRVFLFLYLMIIVLGPTSIFFYMYPSFAVAAR</sequence>
<gene>
    <name evidence="2" type="ORF">B0I18_1011196</name>
</gene>
<evidence type="ECO:0000256" key="1">
    <source>
        <dbReference type="SAM" id="Phobius"/>
    </source>
</evidence>
<keyword evidence="3" id="KW-1185">Reference proteome</keyword>
<reference evidence="2 3" key="1">
    <citation type="submission" date="2018-03" db="EMBL/GenBank/DDBJ databases">
        <title>Genomic Encyclopedia of Type Strains, Phase III (KMG-III): the genomes of soil and plant-associated and newly described type strains.</title>
        <authorList>
            <person name="Whitman W."/>
        </authorList>
    </citation>
    <scope>NUCLEOTIDE SEQUENCE [LARGE SCALE GENOMIC DNA]</scope>
    <source>
        <strain evidence="2 3">CGMCC 1.12700</strain>
    </source>
</reference>
<dbReference type="EMBL" id="PYGD01000001">
    <property type="protein sequence ID" value="PSK95032.1"/>
    <property type="molecule type" value="Genomic_DNA"/>
</dbReference>
<proteinExistence type="predicted"/>
<protein>
    <submittedName>
        <fullName evidence="2">Uncharacterized protein</fullName>
    </submittedName>
</protein>
<evidence type="ECO:0000313" key="3">
    <source>
        <dbReference type="Proteomes" id="UP000240572"/>
    </source>
</evidence>
<evidence type="ECO:0000313" key="2">
    <source>
        <dbReference type="EMBL" id="PSK95032.1"/>
    </source>
</evidence>
<keyword evidence="1" id="KW-1133">Transmembrane helix</keyword>
<feature type="transmembrane region" description="Helical" evidence="1">
    <location>
        <begin position="102"/>
        <end position="123"/>
    </location>
</feature>
<name>A0A2P8DCU5_9BACT</name>
<keyword evidence="1" id="KW-0472">Membrane</keyword>
<feature type="transmembrane region" description="Helical" evidence="1">
    <location>
        <begin position="54"/>
        <end position="75"/>
    </location>
</feature>
<accession>A0A2P8DCU5</accession>
<dbReference type="AlphaFoldDB" id="A0A2P8DCU5"/>